<reference evidence="2" key="1">
    <citation type="submission" date="2021-01" db="EMBL/GenBank/DDBJ databases">
        <title>Whole genome shotgun sequence of Sphaerisporangium rufum NBRC 109079.</title>
        <authorList>
            <person name="Komaki H."/>
            <person name="Tamura T."/>
        </authorList>
    </citation>
    <scope>NUCLEOTIDE SEQUENCE</scope>
    <source>
        <strain evidence="2">NBRC 109079</strain>
    </source>
</reference>
<accession>A0A919R4G0</accession>
<evidence type="ECO:0008006" key="4">
    <source>
        <dbReference type="Google" id="ProtNLM"/>
    </source>
</evidence>
<keyword evidence="1" id="KW-0472">Membrane</keyword>
<dbReference type="InterPro" id="IPR047789">
    <property type="entry name" value="CU044_5270-like"/>
</dbReference>
<dbReference type="NCBIfam" id="NF038083">
    <property type="entry name" value="CU044_5270_fam"/>
    <property type="match status" value="1"/>
</dbReference>
<gene>
    <name evidence="2" type="ORF">Sru01_43660</name>
</gene>
<proteinExistence type="predicted"/>
<comment type="caution">
    <text evidence="2">The sequence shown here is derived from an EMBL/GenBank/DDBJ whole genome shotgun (WGS) entry which is preliminary data.</text>
</comment>
<evidence type="ECO:0000313" key="2">
    <source>
        <dbReference type="EMBL" id="GII79384.1"/>
    </source>
</evidence>
<keyword evidence="1" id="KW-0812">Transmembrane</keyword>
<feature type="transmembrane region" description="Helical" evidence="1">
    <location>
        <begin position="68"/>
        <end position="88"/>
    </location>
</feature>
<evidence type="ECO:0000256" key="1">
    <source>
        <dbReference type="SAM" id="Phobius"/>
    </source>
</evidence>
<evidence type="ECO:0000313" key="3">
    <source>
        <dbReference type="Proteomes" id="UP000655287"/>
    </source>
</evidence>
<dbReference type="EMBL" id="BOOU01000058">
    <property type="protein sequence ID" value="GII79384.1"/>
    <property type="molecule type" value="Genomic_DNA"/>
</dbReference>
<protein>
    <recommendedName>
        <fullName evidence="4">CU044_5270 family protein</fullName>
    </recommendedName>
</protein>
<dbReference type="AlphaFoldDB" id="A0A919R4G0"/>
<keyword evidence="1" id="KW-1133">Transmembrane helix</keyword>
<keyword evidence="3" id="KW-1185">Reference proteome</keyword>
<dbReference type="Proteomes" id="UP000655287">
    <property type="component" value="Unassembled WGS sequence"/>
</dbReference>
<dbReference type="RefSeq" id="WP_203989340.1">
    <property type="nucleotide sequence ID" value="NZ_BOOU01000058.1"/>
</dbReference>
<organism evidence="2 3">
    <name type="scientific">Sphaerisporangium rufum</name>
    <dbReference type="NCBI Taxonomy" id="1381558"/>
    <lineage>
        <taxon>Bacteria</taxon>
        <taxon>Bacillati</taxon>
        <taxon>Actinomycetota</taxon>
        <taxon>Actinomycetes</taxon>
        <taxon>Streptosporangiales</taxon>
        <taxon>Streptosporangiaceae</taxon>
        <taxon>Sphaerisporangium</taxon>
    </lineage>
</organism>
<name>A0A919R4G0_9ACTN</name>
<sequence>MDESHDDRDLRHSVEPGHLTAVRDLLGSHEPSPDTVAAGRARLLAEAAAPATVRDLAPAGRKRRHRRIGAGLSLAAAAAAAVLVPTVMSGGTPPIAARPGTSIATTAGPTARQILLAAATTVERARTTGDYWRVGTVHQSMMLDPSRGYVIAQKSSTELWLAERPELQNWRIRRYLGAKPASPEDEAAWRAAGAPASWRYPEDFDTDELYSVPYRRPLKAAAGEPSVERLHGHWNGAAGDLTQELVTWRQVRAIPSDPDKLRAYLKQRVIRQLASPDMAELTGAEREKEIVHGLRADCLAIISSLPVAPEVRASAYRVLASLPGIRAEGETTDPLGRRGQAVGYQVEFEPGRFTDVRFLVDPGTGLPLAEVWTNTGRLADGRPVELRNTTSYQAIGWTDERPEVPERRN</sequence>